<organism evidence="5 6">
    <name type="scientific">Pseudoduganella armeniaca</name>
    <dbReference type="NCBI Taxonomy" id="2072590"/>
    <lineage>
        <taxon>Bacteria</taxon>
        <taxon>Pseudomonadati</taxon>
        <taxon>Pseudomonadota</taxon>
        <taxon>Betaproteobacteria</taxon>
        <taxon>Burkholderiales</taxon>
        <taxon>Oxalobacteraceae</taxon>
        <taxon>Telluria group</taxon>
        <taxon>Pseudoduganella</taxon>
    </lineage>
</organism>
<dbReference type="Gene3D" id="3.30.70.270">
    <property type="match status" value="1"/>
</dbReference>
<dbReference type="Pfam" id="PF00027">
    <property type="entry name" value="cNMP_binding"/>
    <property type="match status" value="1"/>
</dbReference>
<feature type="domain" description="Cyclic nucleotide-binding" evidence="3">
    <location>
        <begin position="54"/>
        <end position="122"/>
    </location>
</feature>
<dbReference type="GO" id="GO:0005886">
    <property type="term" value="C:plasma membrane"/>
    <property type="evidence" value="ECO:0007669"/>
    <property type="project" value="TreeGrafter"/>
</dbReference>
<evidence type="ECO:0000256" key="1">
    <source>
        <dbReference type="ARBA" id="ARBA00012528"/>
    </source>
</evidence>
<dbReference type="InterPro" id="IPR043128">
    <property type="entry name" value="Rev_trsase/Diguanyl_cyclase"/>
</dbReference>
<dbReference type="CDD" id="cd01949">
    <property type="entry name" value="GGDEF"/>
    <property type="match status" value="1"/>
</dbReference>
<dbReference type="PANTHER" id="PTHR45138:SF9">
    <property type="entry name" value="DIGUANYLATE CYCLASE DGCM-RELATED"/>
    <property type="match status" value="1"/>
</dbReference>
<dbReference type="NCBIfam" id="TIGR00254">
    <property type="entry name" value="GGDEF"/>
    <property type="match status" value="1"/>
</dbReference>
<evidence type="ECO:0000256" key="2">
    <source>
        <dbReference type="ARBA" id="ARBA00034247"/>
    </source>
</evidence>
<dbReference type="FunFam" id="3.30.70.270:FF:000001">
    <property type="entry name" value="Diguanylate cyclase domain protein"/>
    <property type="match status" value="1"/>
</dbReference>
<dbReference type="AlphaFoldDB" id="A0A2R4C822"/>
<dbReference type="EC" id="2.7.7.65" evidence="1"/>
<dbReference type="InterPro" id="IPR000595">
    <property type="entry name" value="cNMP-bd_dom"/>
</dbReference>
<dbReference type="SMART" id="SM00267">
    <property type="entry name" value="GGDEF"/>
    <property type="match status" value="1"/>
</dbReference>
<dbReference type="InterPro" id="IPR000160">
    <property type="entry name" value="GGDEF_dom"/>
</dbReference>
<dbReference type="PANTHER" id="PTHR45138">
    <property type="entry name" value="REGULATORY COMPONENTS OF SENSORY TRANSDUCTION SYSTEM"/>
    <property type="match status" value="1"/>
</dbReference>
<dbReference type="GO" id="GO:1902201">
    <property type="term" value="P:negative regulation of bacterial-type flagellum-dependent cell motility"/>
    <property type="evidence" value="ECO:0007669"/>
    <property type="project" value="TreeGrafter"/>
</dbReference>
<dbReference type="InterPro" id="IPR029787">
    <property type="entry name" value="Nucleotide_cyclase"/>
</dbReference>
<evidence type="ECO:0000313" key="6">
    <source>
        <dbReference type="Proteomes" id="UP000240505"/>
    </source>
</evidence>
<accession>A0A2R4C822</accession>
<gene>
    <name evidence="5" type="ORF">C9I28_08700</name>
</gene>
<feature type="domain" description="GGDEF" evidence="4">
    <location>
        <begin position="191"/>
        <end position="324"/>
    </location>
</feature>
<dbReference type="InterPro" id="IPR050469">
    <property type="entry name" value="Diguanylate_Cyclase"/>
</dbReference>
<dbReference type="SUPFAM" id="SSF55073">
    <property type="entry name" value="Nucleotide cyclase"/>
    <property type="match status" value="1"/>
</dbReference>
<dbReference type="SUPFAM" id="SSF51206">
    <property type="entry name" value="cAMP-binding domain-like"/>
    <property type="match status" value="1"/>
</dbReference>
<name>A0A2R4C822_9BURK</name>
<evidence type="ECO:0000259" key="3">
    <source>
        <dbReference type="PROSITE" id="PS50042"/>
    </source>
</evidence>
<dbReference type="RefSeq" id="WP_107141148.1">
    <property type="nucleotide sequence ID" value="NZ_CP028324.1"/>
</dbReference>
<protein>
    <recommendedName>
        <fullName evidence="1">diguanylate cyclase</fullName>
        <ecNumber evidence="1">2.7.7.65</ecNumber>
    </recommendedName>
</protein>
<dbReference type="InterPro" id="IPR014710">
    <property type="entry name" value="RmlC-like_jellyroll"/>
</dbReference>
<dbReference type="Proteomes" id="UP000240505">
    <property type="component" value="Chromosome"/>
</dbReference>
<dbReference type="KEGG" id="masz:C9I28_08700"/>
<reference evidence="5 6" key="1">
    <citation type="submission" date="2018-03" db="EMBL/GenBank/DDBJ databases">
        <title>Massilia armeniaca sp. nov., isolated from desert soil.</title>
        <authorList>
            <person name="Huang H."/>
            <person name="Ren M."/>
        </authorList>
    </citation>
    <scope>NUCLEOTIDE SEQUENCE [LARGE SCALE GENOMIC DNA]</scope>
    <source>
        <strain evidence="5 6">ZMN-3</strain>
    </source>
</reference>
<evidence type="ECO:0000313" key="5">
    <source>
        <dbReference type="EMBL" id="AVR95797.1"/>
    </source>
</evidence>
<sequence length="336" mass="36036">MKLLSNFAASSHRLTDLQLLRDADVRTAGALLAACPVMLADAGEIVSDAHRPRLTIVLRGALAVQADGEAPGRAPTVTAKILPGESVGEQSVLDDEPDPAILTALEPSELLLVGADVAWRLIEEADGVARNLLRLLSFRIRAANVQLRRRQKLGEFYRQLSMNDGLTGLHNRAWLNDMLPRLLGTARQTDRPLSIVMLDIDHFKRFNDRYGHPQGDQALRMAAQVLACALRPTDYAVRYGGEEMMVILPDTCGSVAALVAQRLCERVRQAAVFTDGTPLPHITASFGVASLAPGQDEQALIATADAALYRAKSAGRDRVEVDGSAAASIPPAASAA</sequence>
<dbReference type="GO" id="GO:0052621">
    <property type="term" value="F:diguanylate cyclase activity"/>
    <property type="evidence" value="ECO:0007669"/>
    <property type="project" value="UniProtKB-EC"/>
</dbReference>
<dbReference type="Gene3D" id="2.60.120.10">
    <property type="entry name" value="Jelly Rolls"/>
    <property type="match status" value="1"/>
</dbReference>
<dbReference type="CDD" id="cd00038">
    <property type="entry name" value="CAP_ED"/>
    <property type="match status" value="1"/>
</dbReference>
<proteinExistence type="predicted"/>
<keyword evidence="6" id="KW-1185">Reference proteome</keyword>
<dbReference type="OrthoDB" id="9813903at2"/>
<dbReference type="PROSITE" id="PS50887">
    <property type="entry name" value="GGDEF"/>
    <property type="match status" value="1"/>
</dbReference>
<dbReference type="PROSITE" id="PS50042">
    <property type="entry name" value="CNMP_BINDING_3"/>
    <property type="match status" value="1"/>
</dbReference>
<comment type="catalytic activity">
    <reaction evidence="2">
        <text>2 GTP = 3',3'-c-di-GMP + 2 diphosphate</text>
        <dbReference type="Rhea" id="RHEA:24898"/>
        <dbReference type="ChEBI" id="CHEBI:33019"/>
        <dbReference type="ChEBI" id="CHEBI:37565"/>
        <dbReference type="ChEBI" id="CHEBI:58805"/>
        <dbReference type="EC" id="2.7.7.65"/>
    </reaction>
</comment>
<dbReference type="Pfam" id="PF00990">
    <property type="entry name" value="GGDEF"/>
    <property type="match status" value="1"/>
</dbReference>
<dbReference type="InterPro" id="IPR018490">
    <property type="entry name" value="cNMP-bd_dom_sf"/>
</dbReference>
<dbReference type="GO" id="GO:0043709">
    <property type="term" value="P:cell adhesion involved in single-species biofilm formation"/>
    <property type="evidence" value="ECO:0007669"/>
    <property type="project" value="TreeGrafter"/>
</dbReference>
<evidence type="ECO:0000259" key="4">
    <source>
        <dbReference type="PROSITE" id="PS50887"/>
    </source>
</evidence>
<dbReference type="EMBL" id="CP028324">
    <property type="protein sequence ID" value="AVR95797.1"/>
    <property type="molecule type" value="Genomic_DNA"/>
</dbReference>